<feature type="non-terminal residue" evidence="1">
    <location>
        <position position="1"/>
    </location>
</feature>
<dbReference type="AlphaFoldDB" id="A0AA36CB07"/>
<protein>
    <submittedName>
        <fullName evidence="1">Uncharacterized protein</fullName>
    </submittedName>
</protein>
<evidence type="ECO:0000313" key="3">
    <source>
        <dbReference type="Proteomes" id="UP001177023"/>
    </source>
</evidence>
<proteinExistence type="predicted"/>
<evidence type="ECO:0000313" key="2">
    <source>
        <dbReference type="EMBL" id="CAJ0578039.1"/>
    </source>
</evidence>
<organism evidence="1 3">
    <name type="scientific">Mesorhabditis spiculigera</name>
    <dbReference type="NCBI Taxonomy" id="96644"/>
    <lineage>
        <taxon>Eukaryota</taxon>
        <taxon>Metazoa</taxon>
        <taxon>Ecdysozoa</taxon>
        <taxon>Nematoda</taxon>
        <taxon>Chromadorea</taxon>
        <taxon>Rhabditida</taxon>
        <taxon>Rhabditina</taxon>
        <taxon>Rhabditomorpha</taxon>
        <taxon>Rhabditoidea</taxon>
        <taxon>Rhabditidae</taxon>
        <taxon>Mesorhabditinae</taxon>
        <taxon>Mesorhabditis</taxon>
    </lineage>
</organism>
<reference evidence="1" key="1">
    <citation type="submission" date="2023-06" db="EMBL/GenBank/DDBJ databases">
        <authorList>
            <person name="Delattre M."/>
        </authorList>
    </citation>
    <scope>NUCLEOTIDE SEQUENCE</scope>
    <source>
        <strain evidence="1">AF72</strain>
    </source>
</reference>
<accession>A0AA36CB07</accession>
<comment type="caution">
    <text evidence="1">The sequence shown here is derived from an EMBL/GenBank/DDBJ whole genome shotgun (WGS) entry which is preliminary data.</text>
</comment>
<sequence length="141" mass="16372">MPVQSGEGEPSIEDLKLQLRAKEEEAVKLTIEIRNSIQTVQSHLRQRSEDGHRIQEMVIQAEKESHAFCQDVLKLRDEALRRKDDNIEYEKRTSDERKQTDLLVAQAANKSLAGAFYRFSTHYSHKAAQFVMRTLKYLNIV</sequence>
<gene>
    <name evidence="2" type="ORF">MSPICULIGERA_LOCUS16303</name>
    <name evidence="1" type="ORF">MSPICULIGERA_LOCUS3695</name>
</gene>
<name>A0AA36CB07_9BILA</name>
<dbReference type="EMBL" id="CATQJA010002653">
    <property type="protein sequence ID" value="CAJ0578039.1"/>
    <property type="molecule type" value="Genomic_DNA"/>
</dbReference>
<dbReference type="EMBL" id="CATQJA010000954">
    <property type="protein sequence ID" value="CAJ0565033.1"/>
    <property type="molecule type" value="Genomic_DNA"/>
</dbReference>
<evidence type="ECO:0000313" key="1">
    <source>
        <dbReference type="EMBL" id="CAJ0565033.1"/>
    </source>
</evidence>
<dbReference type="Proteomes" id="UP001177023">
    <property type="component" value="Unassembled WGS sequence"/>
</dbReference>
<keyword evidence="3" id="KW-1185">Reference proteome</keyword>